<dbReference type="OrthoDB" id="249225at2"/>
<dbReference type="Proteomes" id="UP000064201">
    <property type="component" value="Chromosome"/>
</dbReference>
<feature type="domain" description="Serine aminopeptidase S33" evidence="2">
    <location>
        <begin position="46"/>
        <end position="148"/>
    </location>
</feature>
<dbReference type="InterPro" id="IPR029058">
    <property type="entry name" value="AB_hydrolase_fold"/>
</dbReference>
<dbReference type="EMBL" id="CP011367">
    <property type="protein sequence ID" value="AKJ93914.1"/>
    <property type="molecule type" value="Genomic_DNA"/>
</dbReference>
<dbReference type="PATRIC" id="fig|106634.4.peg.82"/>
<accession>A0A0G3G0J7</accession>
<keyword evidence="4" id="KW-1185">Reference proteome</keyword>
<evidence type="ECO:0000313" key="3">
    <source>
        <dbReference type="EMBL" id="AKJ93914.1"/>
    </source>
</evidence>
<evidence type="ECO:0000259" key="2">
    <source>
        <dbReference type="Pfam" id="PF12146"/>
    </source>
</evidence>
<proteinExistence type="predicted"/>
<name>A0A0G3G0J7_9GAMM</name>
<organism evidence="3 4">
    <name type="scientific">Thioalkalivibrio versutus</name>
    <dbReference type="NCBI Taxonomy" id="106634"/>
    <lineage>
        <taxon>Bacteria</taxon>
        <taxon>Pseudomonadati</taxon>
        <taxon>Pseudomonadota</taxon>
        <taxon>Gammaproteobacteria</taxon>
        <taxon>Chromatiales</taxon>
        <taxon>Ectothiorhodospiraceae</taxon>
        <taxon>Thioalkalivibrio</taxon>
    </lineage>
</organism>
<feature type="region of interest" description="Disordered" evidence="1">
    <location>
        <begin position="185"/>
        <end position="208"/>
    </location>
</feature>
<dbReference type="PANTHER" id="PTHR42886">
    <property type="entry name" value="RE40534P-RELATED"/>
    <property type="match status" value="1"/>
</dbReference>
<keyword evidence="3" id="KW-0378">Hydrolase</keyword>
<protein>
    <submittedName>
        <fullName evidence="3">Hydrolase</fullName>
    </submittedName>
</protein>
<evidence type="ECO:0000256" key="1">
    <source>
        <dbReference type="SAM" id="MobiDB-lite"/>
    </source>
</evidence>
<dbReference type="STRING" id="106634.TVD_00400"/>
<dbReference type="InterPro" id="IPR017531">
    <property type="entry name" value="Hydrolase-1_PEP"/>
</dbReference>
<dbReference type="AlphaFoldDB" id="A0A0G3G0J7"/>
<dbReference type="KEGG" id="tvr:TVD_00400"/>
<reference evidence="3 4" key="1">
    <citation type="submission" date="2015-04" db="EMBL/GenBank/DDBJ databases">
        <title>Complete Sequence for the Genome of the Thioalkalivibrio versutus D301.</title>
        <authorList>
            <person name="Mu T."/>
            <person name="Zhou J."/>
            <person name="Xu X."/>
        </authorList>
    </citation>
    <scope>NUCLEOTIDE SEQUENCE [LARGE SCALE GENOMIC DNA]</scope>
    <source>
        <strain evidence="3 4">D301</strain>
    </source>
</reference>
<dbReference type="Gene3D" id="3.40.50.1820">
    <property type="entry name" value="alpha/beta hydrolase"/>
    <property type="match status" value="1"/>
</dbReference>
<dbReference type="InterPro" id="IPR022742">
    <property type="entry name" value="Hydrolase_4"/>
</dbReference>
<dbReference type="Pfam" id="PF12146">
    <property type="entry name" value="Hydrolase_4"/>
    <property type="match status" value="1"/>
</dbReference>
<dbReference type="GO" id="GO:0016787">
    <property type="term" value="F:hydrolase activity"/>
    <property type="evidence" value="ECO:0007669"/>
    <property type="project" value="UniProtKB-KW"/>
</dbReference>
<dbReference type="NCBIfam" id="TIGR03100">
    <property type="entry name" value="hydr1_PEP"/>
    <property type="match status" value="1"/>
</dbReference>
<evidence type="ECO:0000313" key="4">
    <source>
        <dbReference type="Proteomes" id="UP000064201"/>
    </source>
</evidence>
<sequence>MSERAVVFHVGEDELLGILHPGAEGARRGVLIAVGGPQYRVGSHRQFLLLARHLAAQGIPVFRFDFRGMGDSSGAQRTFHDVHDDLHAAVDTFAGEVPGMHEVTLWGLCGAASAALFYAWRDPRVTGLVLVNPWARTEEGLARAYLKTYYLQRLFSRDFWSGALKGRFNPWVSLRSLGRMVGTAVGSGSGGASGEPDNTSPDRIDKGPLPDRMAEGWRRFQGPVLVILSGDDLTAAEFRDVATTAPEWSGLLQEPRVTLRELPGANHTFSRRVWRDQVALWTHDWLQTLPERGRE</sequence>
<dbReference type="SUPFAM" id="SSF53474">
    <property type="entry name" value="alpha/beta-Hydrolases"/>
    <property type="match status" value="1"/>
</dbReference>
<dbReference type="PANTHER" id="PTHR42886:SF29">
    <property type="entry name" value="PUMMELIG, ISOFORM A"/>
    <property type="match status" value="1"/>
</dbReference>
<dbReference type="RefSeq" id="WP_047250501.1">
    <property type="nucleotide sequence ID" value="NZ_CP011367.1"/>
</dbReference>
<gene>
    <name evidence="3" type="ORF">TVD_00400</name>
</gene>